<dbReference type="GO" id="GO:0009289">
    <property type="term" value="C:pilus"/>
    <property type="evidence" value="ECO:0007669"/>
    <property type="project" value="InterPro"/>
</dbReference>
<keyword evidence="1" id="KW-0732">Signal</keyword>
<dbReference type="HOGENOM" id="CLU_088965_3_3_6"/>
<protein>
    <submittedName>
        <fullName evidence="3">Fimbrial adaptor, MrxG</fullName>
    </submittedName>
</protein>
<evidence type="ECO:0000256" key="1">
    <source>
        <dbReference type="SAM" id="SignalP"/>
    </source>
</evidence>
<evidence type="ECO:0000259" key="2">
    <source>
        <dbReference type="Pfam" id="PF00419"/>
    </source>
</evidence>
<gene>
    <name evidence="3" type="primary">mrxG</name>
    <name evidence="3" type="ordered locus">XNC1_3799</name>
</gene>
<dbReference type="PANTHER" id="PTHR33420:SF26">
    <property type="entry name" value="FIMBRIAL SUBUNIT"/>
    <property type="match status" value="1"/>
</dbReference>
<dbReference type="SUPFAM" id="SSF49401">
    <property type="entry name" value="Bacterial adhesins"/>
    <property type="match status" value="1"/>
</dbReference>
<dbReference type="eggNOG" id="COG3539">
    <property type="taxonomic scope" value="Bacteria"/>
</dbReference>
<sequence length="190" mass="20991">MNLLSIKLSKYVLPALFLFGIGSQQIAHANINAKDILLRDVRIKLTVLAPACSIKTEDKNIEVDFGNISNKDLYQHHRTESRNFNLRLEKCDPRVTKSLKIKFSGETSKELPGLLAVKSTARTVGVAIGMEKTDGTPIPFNKTSEFPLLASRDNVIPFRAYVQAEPGALKGKKIGVGQFTAIATFEVNYD</sequence>
<evidence type="ECO:0000313" key="3">
    <source>
        <dbReference type="EMBL" id="CBJ91830.1"/>
    </source>
</evidence>
<reference evidence="3 4" key="1">
    <citation type="journal article" date="2011" name="PLoS ONE">
        <title>The entomopathogenic bacterial endosymbionts xenorhabdus and photorhabdus: convergent lifestyles from divergent genomes.</title>
        <authorList>
            <person name="Chaston J.M."/>
            <person name="Suen G."/>
            <person name="Tucker S.L."/>
            <person name="Andersen A.W."/>
            <person name="Bhasin A."/>
            <person name="Bode E."/>
            <person name="Bode H.B."/>
            <person name="Brachmann A.O."/>
            <person name="Cowles C.E."/>
            <person name="Cowles K.N."/>
            <person name="Darby C."/>
            <person name="de Leon L."/>
            <person name="Drace K."/>
            <person name="Du Z."/>
            <person name="Givaudan A."/>
            <person name="Herbert Tran E.E."/>
            <person name="Jewell K.A."/>
            <person name="Knack J.J."/>
            <person name="Krasomil-Osterfeld K.C."/>
            <person name="Kukor R."/>
            <person name="Lanois A."/>
            <person name="Latreille P."/>
            <person name="Leimgruber N.K."/>
            <person name="Lipke C.M."/>
            <person name="Liu R."/>
            <person name="Lu X."/>
            <person name="Martens E.C."/>
            <person name="Marri P.R."/>
            <person name="Medigue C."/>
            <person name="Menard M.L."/>
            <person name="Miller N.M."/>
            <person name="Morales-Soto N."/>
            <person name="Norton S."/>
            <person name="Ogier J.C."/>
            <person name="Orchard S.S."/>
            <person name="Park D."/>
            <person name="Park Y."/>
            <person name="Qurollo B.A."/>
            <person name="Sugar D.R."/>
            <person name="Richards G.R."/>
            <person name="Rouy Z."/>
            <person name="Slominski B."/>
            <person name="Slominski K."/>
            <person name="Snyder H."/>
            <person name="Tjaden B.C."/>
            <person name="van der Hoeven R."/>
            <person name="Welch R.D."/>
            <person name="Wheeler C."/>
            <person name="Xiang B."/>
            <person name="Barbazuk B."/>
            <person name="Gaudriault S."/>
            <person name="Goodner B."/>
            <person name="Slater S.C."/>
            <person name="Forst S."/>
            <person name="Goldman B.S."/>
            <person name="Goodrich-Blair H."/>
        </authorList>
    </citation>
    <scope>NUCLEOTIDE SEQUENCE [LARGE SCALE GENOMIC DNA]</scope>
    <source>
        <strain evidence="4">ATCC 19061 / DSM 3370 / CCUG 14189 / LMG 1036 / NCIMB 9965 / AN6</strain>
    </source>
</reference>
<accession>D3VB55</accession>
<dbReference type="STRING" id="406817.XNC1_3799"/>
<feature type="chain" id="PRO_5003051892" evidence="1">
    <location>
        <begin position="30"/>
        <end position="190"/>
    </location>
</feature>
<dbReference type="PANTHER" id="PTHR33420">
    <property type="entry name" value="FIMBRIAL SUBUNIT ELFA-RELATED"/>
    <property type="match status" value="1"/>
</dbReference>
<dbReference type="InterPro" id="IPR008966">
    <property type="entry name" value="Adhesion_dom_sf"/>
</dbReference>
<dbReference type="InterPro" id="IPR000259">
    <property type="entry name" value="Adhesion_dom_fimbrial"/>
</dbReference>
<dbReference type="EMBL" id="FN667742">
    <property type="protein sequence ID" value="CBJ91830.1"/>
    <property type="molecule type" value="Genomic_DNA"/>
</dbReference>
<dbReference type="Pfam" id="PF00419">
    <property type="entry name" value="Fimbrial"/>
    <property type="match status" value="1"/>
</dbReference>
<organism evidence="3 4">
    <name type="scientific">Xenorhabdus nematophila (strain ATCC 19061 / DSM 3370 / CCUG 14189 / LMG 1036 / NCIMB 9965 / AN6)</name>
    <dbReference type="NCBI Taxonomy" id="406817"/>
    <lineage>
        <taxon>Bacteria</taxon>
        <taxon>Pseudomonadati</taxon>
        <taxon>Pseudomonadota</taxon>
        <taxon>Gammaproteobacteria</taxon>
        <taxon>Enterobacterales</taxon>
        <taxon>Morganellaceae</taxon>
        <taxon>Xenorhabdus</taxon>
    </lineage>
</organism>
<dbReference type="Proteomes" id="UP000008075">
    <property type="component" value="Chromosome"/>
</dbReference>
<keyword evidence="4" id="KW-1185">Reference proteome</keyword>
<dbReference type="GeneID" id="24903727"/>
<feature type="signal peptide" evidence="1">
    <location>
        <begin position="1"/>
        <end position="29"/>
    </location>
</feature>
<dbReference type="InterPro" id="IPR050263">
    <property type="entry name" value="Bact_Fimbrial_Adh_Pro"/>
</dbReference>
<proteinExistence type="predicted"/>
<dbReference type="GO" id="GO:0043709">
    <property type="term" value="P:cell adhesion involved in single-species biofilm formation"/>
    <property type="evidence" value="ECO:0007669"/>
    <property type="project" value="TreeGrafter"/>
</dbReference>
<dbReference type="KEGG" id="xne:XNC1_3799"/>
<name>D3VB55_XENNA</name>
<dbReference type="Gene3D" id="2.60.40.1090">
    <property type="entry name" value="Fimbrial-type adhesion domain"/>
    <property type="match status" value="1"/>
</dbReference>
<dbReference type="InterPro" id="IPR036937">
    <property type="entry name" value="Adhesion_dom_fimbrial_sf"/>
</dbReference>
<dbReference type="RefSeq" id="WP_010846300.1">
    <property type="nucleotide sequence ID" value="NC_014228.1"/>
</dbReference>
<feature type="domain" description="Fimbrial-type adhesion" evidence="2">
    <location>
        <begin position="43"/>
        <end position="190"/>
    </location>
</feature>
<dbReference type="AlphaFoldDB" id="D3VB55"/>
<evidence type="ECO:0000313" key="4">
    <source>
        <dbReference type="Proteomes" id="UP000008075"/>
    </source>
</evidence>